<feature type="region of interest" description="Disordered" evidence="1">
    <location>
        <begin position="14"/>
        <end position="59"/>
    </location>
</feature>
<dbReference type="InterPro" id="IPR042187">
    <property type="entry name" value="Flagellin_C_sub2"/>
</dbReference>
<organism evidence="2 3">
    <name type="scientific">Pengzhenrongella frigida</name>
    <dbReference type="NCBI Taxonomy" id="1259133"/>
    <lineage>
        <taxon>Bacteria</taxon>
        <taxon>Bacillati</taxon>
        <taxon>Actinomycetota</taxon>
        <taxon>Actinomycetes</taxon>
        <taxon>Micrococcales</taxon>
        <taxon>Pengzhenrongella</taxon>
    </lineage>
</organism>
<dbReference type="GO" id="GO:0009288">
    <property type="term" value="C:bacterial-type flagellum"/>
    <property type="evidence" value="ECO:0007669"/>
    <property type="project" value="InterPro"/>
</dbReference>
<protein>
    <submittedName>
        <fullName evidence="2">Uncharacterized protein</fullName>
    </submittedName>
</protein>
<keyword evidence="3" id="KW-1185">Reference proteome</keyword>
<evidence type="ECO:0000313" key="3">
    <source>
        <dbReference type="Proteomes" id="UP000293764"/>
    </source>
</evidence>
<dbReference type="Gene3D" id="6.10.10.10">
    <property type="entry name" value="Flagellar export chaperone, C-terminal domain"/>
    <property type="match status" value="1"/>
</dbReference>
<dbReference type="EMBL" id="SDWW01000044">
    <property type="protein sequence ID" value="RYV50031.1"/>
    <property type="molecule type" value="Genomic_DNA"/>
</dbReference>
<name>A0A4Q5N1X8_9MICO</name>
<sequence>MALTITTNAAARTAYRNVAPAQPDPATQASTSVSRTPVPVSRAPHPDATGTRQSGGGPIDRAAMPITDTISFTSHQVPDGASGPVPIGAGAGKTGSISVATAGRGTGAGGSAVVSAGASGVLAQPEPERAPAVIEPKGIITVGRKTLDLTTVEYLPTDGPAARAGKLRAAIAAVFGSAVASAAVAGEAVDVDPKALIAAPTSATAATSTDLDLNAVQGATTPVDPNAVQDAAARLDPNAVQDGSESGADLAVAGTSARLSPIRDHSTAAGQVRVTAADIVAQAGAAMLAQAASISPSVAQLLY</sequence>
<dbReference type="RefSeq" id="WP_130103658.1">
    <property type="nucleotide sequence ID" value="NZ_SDWW01000044.1"/>
</dbReference>
<evidence type="ECO:0000256" key="1">
    <source>
        <dbReference type="SAM" id="MobiDB-lite"/>
    </source>
</evidence>
<dbReference type="Proteomes" id="UP000293764">
    <property type="component" value="Unassembled WGS sequence"/>
</dbReference>
<evidence type="ECO:0000313" key="2">
    <source>
        <dbReference type="EMBL" id="RYV50031.1"/>
    </source>
</evidence>
<gene>
    <name evidence="2" type="ORF">EUA98_15810</name>
</gene>
<accession>A0A4Q5N1X8</accession>
<proteinExistence type="predicted"/>
<feature type="compositionally biased region" description="Low complexity" evidence="1">
    <location>
        <begin position="29"/>
        <end position="43"/>
    </location>
</feature>
<reference evidence="2 3" key="1">
    <citation type="submission" date="2019-01" db="EMBL/GenBank/DDBJ databases">
        <title>Novel species of Cellulomonas.</title>
        <authorList>
            <person name="Liu Q."/>
            <person name="Xin Y.-H."/>
        </authorList>
    </citation>
    <scope>NUCLEOTIDE SEQUENCE [LARGE SCALE GENOMIC DNA]</scope>
    <source>
        <strain evidence="2 3">HLT2-17</strain>
    </source>
</reference>
<comment type="caution">
    <text evidence="2">The sequence shown here is derived from an EMBL/GenBank/DDBJ whole genome shotgun (WGS) entry which is preliminary data.</text>
</comment>
<dbReference type="AlphaFoldDB" id="A0A4Q5N1X8"/>